<dbReference type="AlphaFoldDB" id="A0A450SB25"/>
<dbReference type="EMBL" id="CAADEY010000025">
    <property type="protein sequence ID" value="VFJ49346.1"/>
    <property type="molecule type" value="Genomic_DNA"/>
</dbReference>
<proteinExistence type="predicted"/>
<evidence type="ECO:0000313" key="1">
    <source>
        <dbReference type="EMBL" id="VFJ49346.1"/>
    </source>
</evidence>
<protein>
    <submittedName>
        <fullName evidence="1">Uncharacterized protein</fullName>
    </submittedName>
</protein>
<name>A0A450SB25_9GAMM</name>
<organism evidence="1">
    <name type="scientific">Candidatus Kentrum sp. DK</name>
    <dbReference type="NCBI Taxonomy" id="2126562"/>
    <lineage>
        <taxon>Bacteria</taxon>
        <taxon>Pseudomonadati</taxon>
        <taxon>Pseudomonadota</taxon>
        <taxon>Gammaproteobacteria</taxon>
        <taxon>Candidatus Kentrum</taxon>
    </lineage>
</organism>
<gene>
    <name evidence="1" type="ORF">BECKDK2373C_GA0170839_10257</name>
</gene>
<reference evidence="1" key="1">
    <citation type="submission" date="2019-02" db="EMBL/GenBank/DDBJ databases">
        <authorList>
            <person name="Gruber-Vodicka R. H."/>
            <person name="Seah K. B. B."/>
        </authorList>
    </citation>
    <scope>NUCLEOTIDE SEQUENCE</scope>
    <source>
        <strain evidence="1">BECK_DK161</strain>
    </source>
</reference>
<accession>A0A450SB25</accession>
<sequence>MGVRPCYLGMARHYRTLAQLAEGRNSTLAGPFFIRWGDAAQHDRLLVSASRQNPNGGGSGTLNRKYVAQQSATIC</sequence>